<evidence type="ECO:0000313" key="2">
    <source>
        <dbReference type="EMBL" id="TQI99958.1"/>
    </source>
</evidence>
<dbReference type="AlphaFoldDB" id="A0A542DA60"/>
<sequence>MHPFAPGRLTESSSPPYPAGVRIPLTGSARAGSRRVTRYRSGVPERRLTRRAVVATAVLVPGAAVLAGCKDDPSAGSGPSGTKGAVNGTTTSPGPATETPAADPAVVAALSAAATQVTQLSQLYTTASRKFPALRVQLAAGAKYHVTHLAKLKETPGVSAQPATAVALASSQVALATIAKQERAAATAHVAAAAKLSGAPARLLAEIAASETQLGYALTPAKNKAAS</sequence>
<comment type="caution">
    <text evidence="2">The sequence shown here is derived from an EMBL/GenBank/DDBJ whole genome shotgun (WGS) entry which is preliminary data.</text>
</comment>
<accession>A0A542DA60</accession>
<evidence type="ECO:0000256" key="1">
    <source>
        <dbReference type="SAM" id="MobiDB-lite"/>
    </source>
</evidence>
<dbReference type="Proteomes" id="UP000316298">
    <property type="component" value="Unassembled WGS sequence"/>
</dbReference>
<reference evidence="2 3" key="1">
    <citation type="submission" date="2019-06" db="EMBL/GenBank/DDBJ databases">
        <title>Sequencing the genomes of 1000 actinobacteria strains.</title>
        <authorList>
            <person name="Klenk H.-P."/>
        </authorList>
    </citation>
    <scope>NUCLEOTIDE SEQUENCE [LARGE SCALE GENOMIC DNA]</scope>
    <source>
        <strain evidence="2 3">DSM 17305</strain>
    </source>
</reference>
<proteinExistence type="predicted"/>
<organism evidence="2 3">
    <name type="scientific">Kribbella jejuensis</name>
    <dbReference type="NCBI Taxonomy" id="236068"/>
    <lineage>
        <taxon>Bacteria</taxon>
        <taxon>Bacillati</taxon>
        <taxon>Actinomycetota</taxon>
        <taxon>Actinomycetes</taxon>
        <taxon>Propionibacteriales</taxon>
        <taxon>Kribbellaceae</taxon>
        <taxon>Kribbella</taxon>
    </lineage>
</organism>
<name>A0A542DA60_9ACTN</name>
<dbReference type="EMBL" id="VFMM01000004">
    <property type="protein sequence ID" value="TQI99958.1"/>
    <property type="molecule type" value="Genomic_DNA"/>
</dbReference>
<evidence type="ECO:0000313" key="3">
    <source>
        <dbReference type="Proteomes" id="UP000316298"/>
    </source>
</evidence>
<protein>
    <submittedName>
        <fullName evidence="2">Uncharacterized protein</fullName>
    </submittedName>
</protein>
<feature type="region of interest" description="Disordered" evidence="1">
    <location>
        <begin position="70"/>
        <end position="100"/>
    </location>
</feature>
<keyword evidence="3" id="KW-1185">Reference proteome</keyword>
<gene>
    <name evidence="2" type="ORF">FB475_6948</name>
</gene>
<feature type="region of interest" description="Disordered" evidence="1">
    <location>
        <begin position="1"/>
        <end position="42"/>
    </location>
</feature>